<evidence type="ECO:0000256" key="1">
    <source>
        <dbReference type="SAM" id="Phobius"/>
    </source>
</evidence>
<dbReference type="InterPro" id="IPR052928">
    <property type="entry name" value="Desiccation-related_membrane"/>
</dbReference>
<organism evidence="2 3">
    <name type="scientific">Flavobacterium cheniae</name>
    <dbReference type="NCBI Taxonomy" id="295428"/>
    <lineage>
        <taxon>Bacteria</taxon>
        <taxon>Pseudomonadati</taxon>
        <taxon>Bacteroidota</taxon>
        <taxon>Flavobacteriia</taxon>
        <taxon>Flavobacteriales</taxon>
        <taxon>Flavobacteriaceae</taxon>
        <taxon>Flavobacterium</taxon>
    </lineage>
</organism>
<comment type="caution">
    <text evidence="2">The sequence shown here is derived from an EMBL/GenBank/DDBJ whole genome shotgun (WGS) entry which is preliminary data.</text>
</comment>
<dbReference type="PANTHER" id="PTHR35792:SF2">
    <property type="entry name" value="GENERAL STRESS PROTEIN"/>
    <property type="match status" value="1"/>
</dbReference>
<sequence length="89" mass="9622">MKNTDVIVGVLGGLAVGALLGVLFAPDKGSNTRRKIAQKGTDLKDNLKGSFTDFIASVEDQYSNFTSNAEEVIEEGKSKLERMSNDITR</sequence>
<keyword evidence="3" id="KW-1185">Reference proteome</keyword>
<keyword evidence="1" id="KW-1133">Transmembrane helix</keyword>
<proteinExistence type="predicted"/>
<dbReference type="EMBL" id="VLKM01000009">
    <property type="protein sequence ID" value="TWH93046.1"/>
    <property type="molecule type" value="Genomic_DNA"/>
</dbReference>
<dbReference type="AlphaFoldDB" id="A0A562KCC3"/>
<accession>A0A562KCC3</accession>
<protein>
    <submittedName>
        <fullName evidence="2">Gas vesicle protein</fullName>
    </submittedName>
</protein>
<dbReference type="Proteomes" id="UP000315312">
    <property type="component" value="Unassembled WGS sequence"/>
</dbReference>
<dbReference type="InterPro" id="IPR024623">
    <property type="entry name" value="YtxH"/>
</dbReference>
<name>A0A562KCC3_9FLAO</name>
<dbReference type="OrthoDB" id="676025at2"/>
<feature type="transmembrane region" description="Helical" evidence="1">
    <location>
        <begin position="6"/>
        <end position="25"/>
    </location>
</feature>
<keyword evidence="1" id="KW-0472">Membrane</keyword>
<gene>
    <name evidence="2" type="ORF">IP97_02115</name>
</gene>
<evidence type="ECO:0000313" key="3">
    <source>
        <dbReference type="Proteomes" id="UP000315312"/>
    </source>
</evidence>
<evidence type="ECO:0000313" key="2">
    <source>
        <dbReference type="EMBL" id="TWH93046.1"/>
    </source>
</evidence>
<dbReference type="RefSeq" id="WP_133606107.1">
    <property type="nucleotide sequence ID" value="NZ_SNZC01000001.1"/>
</dbReference>
<dbReference type="PANTHER" id="PTHR35792">
    <property type="entry name" value="GENERAL STRESS PROTEIN"/>
    <property type="match status" value="1"/>
</dbReference>
<reference evidence="2 3" key="1">
    <citation type="journal article" date="2015" name="Stand. Genomic Sci.">
        <title>Genomic Encyclopedia of Bacterial and Archaeal Type Strains, Phase III: the genomes of soil and plant-associated and newly described type strains.</title>
        <authorList>
            <person name="Whitman W.B."/>
            <person name="Woyke T."/>
            <person name="Klenk H.P."/>
            <person name="Zhou Y."/>
            <person name="Lilburn T.G."/>
            <person name="Beck B.J."/>
            <person name="De Vos P."/>
            <person name="Vandamme P."/>
            <person name="Eisen J.A."/>
            <person name="Garrity G."/>
            <person name="Hugenholtz P."/>
            <person name="Kyrpides N.C."/>
        </authorList>
    </citation>
    <scope>NUCLEOTIDE SEQUENCE [LARGE SCALE GENOMIC DNA]</scope>
    <source>
        <strain evidence="2 3">CGMCC 1.6844</strain>
    </source>
</reference>
<dbReference type="Pfam" id="PF12732">
    <property type="entry name" value="YtxH"/>
    <property type="match status" value="1"/>
</dbReference>
<keyword evidence="1" id="KW-0812">Transmembrane</keyword>